<feature type="region of interest" description="Disordered" evidence="1">
    <location>
        <begin position="34"/>
        <end position="54"/>
    </location>
</feature>
<evidence type="ECO:0000313" key="4">
    <source>
        <dbReference type="Proteomes" id="UP000824156"/>
    </source>
</evidence>
<reference evidence="3" key="1">
    <citation type="journal article" date="2021" name="PeerJ">
        <title>Extensive microbial diversity within the chicken gut microbiome revealed by metagenomics and culture.</title>
        <authorList>
            <person name="Gilroy R."/>
            <person name="Ravi A."/>
            <person name="Getino M."/>
            <person name="Pursley I."/>
            <person name="Horton D.L."/>
            <person name="Alikhan N.F."/>
            <person name="Baker D."/>
            <person name="Gharbi K."/>
            <person name="Hall N."/>
            <person name="Watson M."/>
            <person name="Adriaenssens E.M."/>
            <person name="Foster-Nyarko E."/>
            <person name="Jarju S."/>
            <person name="Secka A."/>
            <person name="Antonio M."/>
            <person name="Oren A."/>
            <person name="Chaudhuri R.R."/>
            <person name="La Ragione R."/>
            <person name="Hildebrand F."/>
            <person name="Pallen M.J."/>
        </authorList>
    </citation>
    <scope>NUCLEOTIDE SEQUENCE</scope>
    <source>
        <strain evidence="3">1719</strain>
    </source>
</reference>
<dbReference type="Proteomes" id="UP000824156">
    <property type="component" value="Unassembled WGS sequence"/>
</dbReference>
<feature type="signal peptide" evidence="2">
    <location>
        <begin position="1"/>
        <end position="26"/>
    </location>
</feature>
<evidence type="ECO:0000256" key="2">
    <source>
        <dbReference type="SAM" id="SignalP"/>
    </source>
</evidence>
<dbReference type="PROSITE" id="PS51257">
    <property type="entry name" value="PROKAR_LIPOPROTEIN"/>
    <property type="match status" value="1"/>
</dbReference>
<keyword evidence="2" id="KW-0732">Signal</keyword>
<accession>A0A9D1W8F2</accession>
<feature type="compositionally biased region" description="Low complexity" evidence="1">
    <location>
        <begin position="40"/>
        <end position="54"/>
    </location>
</feature>
<protein>
    <submittedName>
        <fullName evidence="3">DUF4197 domain-containing protein</fullName>
    </submittedName>
</protein>
<dbReference type="InterPro" id="IPR025245">
    <property type="entry name" value="DUF4197"/>
</dbReference>
<proteinExistence type="predicted"/>
<dbReference type="Pfam" id="PF13852">
    <property type="entry name" value="DUF4197"/>
    <property type="match status" value="1"/>
</dbReference>
<gene>
    <name evidence="3" type="ORF">H9853_06090</name>
</gene>
<name>A0A9D1W8F2_9SPHI</name>
<organism evidence="3 4">
    <name type="scientific">Candidatus Sphingobacterium stercoripullorum</name>
    <dbReference type="NCBI Taxonomy" id="2838759"/>
    <lineage>
        <taxon>Bacteria</taxon>
        <taxon>Pseudomonadati</taxon>
        <taxon>Bacteroidota</taxon>
        <taxon>Sphingobacteriia</taxon>
        <taxon>Sphingobacteriales</taxon>
        <taxon>Sphingobacteriaceae</taxon>
        <taxon>Sphingobacterium</taxon>
    </lineage>
</organism>
<feature type="chain" id="PRO_5039667225" evidence="2">
    <location>
        <begin position="27"/>
        <end position="260"/>
    </location>
</feature>
<dbReference type="EMBL" id="DXEZ01000166">
    <property type="protein sequence ID" value="HIX54576.1"/>
    <property type="molecule type" value="Genomic_DNA"/>
</dbReference>
<reference evidence="3" key="2">
    <citation type="submission" date="2021-04" db="EMBL/GenBank/DDBJ databases">
        <authorList>
            <person name="Gilroy R."/>
        </authorList>
    </citation>
    <scope>NUCLEOTIDE SEQUENCE</scope>
    <source>
        <strain evidence="3">1719</strain>
    </source>
</reference>
<dbReference type="AlphaFoldDB" id="A0A9D1W8F2"/>
<evidence type="ECO:0000256" key="1">
    <source>
        <dbReference type="SAM" id="MobiDB-lite"/>
    </source>
</evidence>
<comment type="caution">
    <text evidence="3">The sequence shown here is derived from an EMBL/GenBank/DDBJ whole genome shotgun (WGS) entry which is preliminary data.</text>
</comment>
<evidence type="ECO:0000313" key="3">
    <source>
        <dbReference type="EMBL" id="HIX54576.1"/>
    </source>
</evidence>
<sequence length="260" mass="28311">MKLLKNNKKLAYYLLAGSAFTFSSCAEFQQIANQTQQERNTSSTNTSASTSVTTNEANSAIKQALSNGLNNSIKSLSAKDGFLGNAAVKVLMPPEVQKVESTLRSIGMGKVCDQFITSMNRAAENAVKEAAPVFVNALSGMTVQDAMNILLNSQQDAATSFFKNNTSAELTTRFLPIVQSALGKNNVNTYWNQLATAYNNLPVQGKVESDLDNYVTQKAIDGLFFKIADEEKKIRNNLPGSRTTAGLQKVFGWVDQQKKN</sequence>